<proteinExistence type="predicted"/>
<reference evidence="1 2" key="1">
    <citation type="journal article" date="2020" name="ISME J.">
        <title>Uncovering the hidden diversity of litter-decomposition mechanisms in mushroom-forming fungi.</title>
        <authorList>
            <person name="Floudas D."/>
            <person name="Bentzer J."/>
            <person name="Ahren D."/>
            <person name="Johansson T."/>
            <person name="Persson P."/>
            <person name="Tunlid A."/>
        </authorList>
    </citation>
    <scope>NUCLEOTIDE SEQUENCE [LARGE SCALE GENOMIC DNA]</scope>
    <source>
        <strain evidence="1 2">CBS 146.42</strain>
    </source>
</reference>
<dbReference type="Proteomes" id="UP000559027">
    <property type="component" value="Unassembled WGS sequence"/>
</dbReference>
<dbReference type="EMBL" id="JAACJO010000016">
    <property type="protein sequence ID" value="KAF5349508.1"/>
    <property type="molecule type" value="Genomic_DNA"/>
</dbReference>
<name>A0A8H5CYQ2_9AGAR</name>
<dbReference type="SUPFAM" id="SSF81383">
    <property type="entry name" value="F-box domain"/>
    <property type="match status" value="1"/>
</dbReference>
<keyword evidence="2" id="KW-1185">Reference proteome</keyword>
<dbReference type="AlphaFoldDB" id="A0A8H5CYQ2"/>
<evidence type="ECO:0000313" key="1">
    <source>
        <dbReference type="EMBL" id="KAF5349508.1"/>
    </source>
</evidence>
<accession>A0A8H5CYQ2</accession>
<organism evidence="1 2">
    <name type="scientific">Leucocoprinus leucothites</name>
    <dbReference type="NCBI Taxonomy" id="201217"/>
    <lineage>
        <taxon>Eukaryota</taxon>
        <taxon>Fungi</taxon>
        <taxon>Dikarya</taxon>
        <taxon>Basidiomycota</taxon>
        <taxon>Agaricomycotina</taxon>
        <taxon>Agaricomycetes</taxon>
        <taxon>Agaricomycetidae</taxon>
        <taxon>Agaricales</taxon>
        <taxon>Agaricineae</taxon>
        <taxon>Agaricaceae</taxon>
        <taxon>Leucocoprinus</taxon>
    </lineage>
</organism>
<comment type="caution">
    <text evidence="1">The sequence shown here is derived from an EMBL/GenBank/DDBJ whole genome shotgun (WGS) entry which is preliminary data.</text>
</comment>
<dbReference type="InterPro" id="IPR036047">
    <property type="entry name" value="F-box-like_dom_sf"/>
</dbReference>
<evidence type="ECO:0000313" key="2">
    <source>
        <dbReference type="Proteomes" id="UP000559027"/>
    </source>
</evidence>
<dbReference type="OrthoDB" id="2788229at2759"/>
<dbReference type="SUPFAM" id="SSF52047">
    <property type="entry name" value="RNI-like"/>
    <property type="match status" value="1"/>
</dbReference>
<sequence length="411" mass="46588">MHHVLDPTNSTCALPQELIDEIVGHLKEDTKSLLSLALVCTSFRFEAQKQLFRRVAFLPERKPADMGYKCLVKSSDEEEQFPWVSSSKSIYSFLSVINSNHPVGSLIHDFSLALSKDGTEGLELNCSDLHHALQQMVSLRRLGITFHSSTNISMAAVLVDLPCQLTSLCLMDLRSFGNPDEANAFNTFISSQHHIKYLHLITTSLLYPLPIHCPTLETFIGSPALFRGTLSDLPRISSLGLVDSPWSAAVPKSLLELTSSALSQVRVLTLYSCFFDEVDLEKLAEHLQSLEILNIVLDNRSTTNRLTKRAMAMLGWIHKFPQLQKVIWCALPDKRRLNQLSLLTEETQKNLTKSWFESLKNFREAYFAIGPNVDTYWRWSRGKAEPDEVSSLAFRERTLFNDIIFDHCLWG</sequence>
<protein>
    <recommendedName>
        <fullName evidence="3">F-box domain-containing protein</fullName>
    </recommendedName>
</protein>
<evidence type="ECO:0008006" key="3">
    <source>
        <dbReference type="Google" id="ProtNLM"/>
    </source>
</evidence>
<gene>
    <name evidence="1" type="ORF">D9756_009029</name>
</gene>
<dbReference type="Gene3D" id="3.80.10.10">
    <property type="entry name" value="Ribonuclease Inhibitor"/>
    <property type="match status" value="1"/>
</dbReference>
<dbReference type="InterPro" id="IPR032675">
    <property type="entry name" value="LRR_dom_sf"/>
</dbReference>
<dbReference type="CDD" id="cd09917">
    <property type="entry name" value="F-box_SF"/>
    <property type="match status" value="1"/>
</dbReference>